<dbReference type="OrthoDB" id="10277762at2759"/>
<evidence type="ECO:0000313" key="3">
    <source>
        <dbReference type="Proteomes" id="UP000492820"/>
    </source>
</evidence>
<dbReference type="AlphaFoldDB" id="A0A068WHZ7"/>
<reference evidence="2 3" key="1">
    <citation type="journal article" date="2013" name="Nature">
        <title>The genomes of four tapeworm species reveal adaptations to parasitism.</title>
        <authorList>
            <person name="Tsai I.J."/>
            <person name="Zarowiecki M."/>
            <person name="Holroyd N."/>
            <person name="Garciarrubio A."/>
            <person name="Sanchez-Flores A."/>
            <person name="Brooks K.L."/>
            <person name="Tracey A."/>
            <person name="Bobes R.J."/>
            <person name="Fragoso G."/>
            <person name="Sciutto E."/>
            <person name="Aslett M."/>
            <person name="Beasley H."/>
            <person name="Bennett H.M."/>
            <person name="Cai J."/>
            <person name="Camicia F."/>
            <person name="Clark R."/>
            <person name="Cucher M."/>
            <person name="De Silva N."/>
            <person name="Day T.A."/>
            <person name="Deplazes P."/>
            <person name="Estrada K."/>
            <person name="Fernandez C."/>
            <person name="Holland P.W."/>
            <person name="Hou J."/>
            <person name="Hu S."/>
            <person name="Huckvale T."/>
            <person name="Hung S.S."/>
            <person name="Kamenetzky L."/>
            <person name="Keane J.A."/>
            <person name="Kiss F."/>
            <person name="Koziol U."/>
            <person name="Lambert O."/>
            <person name="Liu K."/>
            <person name="Luo X."/>
            <person name="Luo Y."/>
            <person name="Macchiaroli N."/>
            <person name="Nichol S."/>
            <person name="Paps J."/>
            <person name="Parkinson J."/>
            <person name="Pouchkina-Stantcheva N."/>
            <person name="Riddiford N."/>
            <person name="Rosenzvit M."/>
            <person name="Salinas G."/>
            <person name="Wasmuth J.D."/>
            <person name="Zamanian M."/>
            <person name="Zheng Y."/>
            <person name="Cai X."/>
            <person name="Soberon X."/>
            <person name="Olson P.D."/>
            <person name="Laclette J.P."/>
            <person name="Brehm K."/>
            <person name="Berriman M."/>
            <person name="Garciarrubio A."/>
            <person name="Bobes R.J."/>
            <person name="Fragoso G."/>
            <person name="Sanchez-Flores A."/>
            <person name="Estrada K."/>
            <person name="Cevallos M.A."/>
            <person name="Morett E."/>
            <person name="Gonzalez V."/>
            <person name="Portillo T."/>
            <person name="Ochoa-Leyva A."/>
            <person name="Jose M.V."/>
            <person name="Sciutto E."/>
            <person name="Landa A."/>
            <person name="Jimenez L."/>
            <person name="Valdes V."/>
            <person name="Carrero J.C."/>
            <person name="Larralde C."/>
            <person name="Morales-Montor J."/>
            <person name="Limon-Lason J."/>
            <person name="Soberon X."/>
            <person name="Laclette J.P."/>
        </authorList>
    </citation>
    <scope>NUCLEOTIDE SEQUENCE [LARGE SCALE GENOMIC DNA]</scope>
</reference>
<gene>
    <name evidence="4" type="primary">EGR_00899</name>
    <name evidence="2" type="ORF">EgrG_001000900</name>
</gene>
<feature type="region of interest" description="Disordered" evidence="1">
    <location>
        <begin position="228"/>
        <end position="247"/>
    </location>
</feature>
<protein>
    <submittedName>
        <fullName evidence="2 4">Uncharacterized protein</fullName>
    </submittedName>
</protein>
<reference evidence="4" key="3">
    <citation type="submission" date="2020-10" db="UniProtKB">
        <authorList>
            <consortium name="WormBaseParasite"/>
        </authorList>
    </citation>
    <scope>IDENTIFICATION</scope>
</reference>
<organism evidence="2">
    <name type="scientific">Echinococcus granulosus</name>
    <name type="common">Hydatid tapeworm</name>
    <dbReference type="NCBI Taxonomy" id="6210"/>
    <lineage>
        <taxon>Eukaryota</taxon>
        <taxon>Metazoa</taxon>
        <taxon>Spiralia</taxon>
        <taxon>Lophotrochozoa</taxon>
        <taxon>Platyhelminthes</taxon>
        <taxon>Cestoda</taxon>
        <taxon>Eucestoda</taxon>
        <taxon>Cyclophyllidea</taxon>
        <taxon>Taeniidae</taxon>
        <taxon>Echinococcus</taxon>
        <taxon>Echinococcus granulosus group</taxon>
    </lineage>
</organism>
<dbReference type="EMBL" id="LK028577">
    <property type="protein sequence ID" value="CDS17270.1"/>
    <property type="molecule type" value="Genomic_DNA"/>
</dbReference>
<dbReference type="Proteomes" id="UP000492820">
    <property type="component" value="Unassembled WGS sequence"/>
</dbReference>
<dbReference type="WBParaSite" id="EgrG_001000900">
    <property type="protein sequence ID" value="EgrG_001000900"/>
    <property type="gene ID" value="EgrG_001000900"/>
</dbReference>
<evidence type="ECO:0000256" key="1">
    <source>
        <dbReference type="SAM" id="MobiDB-lite"/>
    </source>
</evidence>
<name>A0A068WHZ7_ECHGR</name>
<accession>A0A068WHZ7</accession>
<sequence>MYSSLNNNSLAQPVESPHPHLFSINQKVYRKRPRVEDTVNDIIRQAKHNNTDGSNPCSTNPYRPWRSIRDLSSDMYGQGAIASVQSFYNSNGNLHDQKPLDCSLMPSELTPQHRCSYSSSDQFNERPKFSRLINDCALLAQPSDNEDDQPHISSSACSASFNCNCNETSRKTWLNPFHATSHFNHPGNPLGSSYPTGYSTCSSQSGLLPRNSSDWHCWRFRNRPYLETASPIHEPTPPKNVFSPSSRFPNNDPLSSNYLEPFSHIQDLTGRVADCRSLFHDCRSPFLAESHLGILEDDRLLGNLYASHKADKSKHSGAGERRNGSLSSSLIADLTKDWSPLAICRDDGGNVRKDRAQSVSIQTENIPSTNTAVQTDDYLVVCKECKKLRSTLDRILHNQMNRLDSTVPHANLEHFRTSTPRLPSNSSQICTNDAGIGFISPVTNGTCTVSDFQKSVRTGPPMLFAKNKNGRLLCKGLNLSGSNED</sequence>
<evidence type="ECO:0000313" key="2">
    <source>
        <dbReference type="EMBL" id="CDS17270.1"/>
    </source>
</evidence>
<evidence type="ECO:0000313" key="4">
    <source>
        <dbReference type="WBParaSite" id="EgrG_001000900"/>
    </source>
</evidence>
<reference evidence="2" key="2">
    <citation type="submission" date="2014-06" db="EMBL/GenBank/DDBJ databases">
        <authorList>
            <person name="Aslett M."/>
        </authorList>
    </citation>
    <scope>NUCLEOTIDE SEQUENCE</scope>
</reference>
<proteinExistence type="predicted"/>